<feature type="transmembrane region" description="Helical" evidence="1">
    <location>
        <begin position="549"/>
        <end position="571"/>
    </location>
</feature>
<feature type="transmembrane region" description="Helical" evidence="1">
    <location>
        <begin position="330"/>
        <end position="351"/>
    </location>
</feature>
<evidence type="ECO:0000256" key="1">
    <source>
        <dbReference type="SAM" id="Phobius"/>
    </source>
</evidence>
<feature type="transmembrane region" description="Helical" evidence="1">
    <location>
        <begin position="221"/>
        <end position="241"/>
    </location>
</feature>
<reference evidence="2 3" key="1">
    <citation type="submission" date="2017-06" db="EMBL/GenBank/DDBJ databases">
        <authorList>
            <consortium name="Pathogen Informatics"/>
        </authorList>
    </citation>
    <scope>NUCLEOTIDE SEQUENCE [LARGE SCALE GENOMIC DNA]</scope>
    <source>
        <strain evidence="2 3">NCTC11291</strain>
    </source>
</reference>
<feature type="transmembrane region" description="Helical" evidence="1">
    <location>
        <begin position="21"/>
        <end position="43"/>
    </location>
</feature>
<evidence type="ECO:0008006" key="4">
    <source>
        <dbReference type="Google" id="ProtNLM"/>
    </source>
</evidence>
<evidence type="ECO:0000313" key="2">
    <source>
        <dbReference type="EMBL" id="SNV38821.1"/>
    </source>
</evidence>
<feature type="transmembrane region" description="Helical" evidence="1">
    <location>
        <begin position="304"/>
        <end position="324"/>
    </location>
</feature>
<protein>
    <recommendedName>
        <fullName evidence="4">YfhO family protein</fullName>
    </recommendedName>
</protein>
<accession>A0A239WWF5</accession>
<keyword evidence="1" id="KW-0812">Transmembrane</keyword>
<feature type="transmembrane region" description="Helical" evidence="1">
    <location>
        <begin position="358"/>
        <end position="376"/>
    </location>
</feature>
<dbReference type="Proteomes" id="UP000215144">
    <property type="component" value="Chromosome 1"/>
</dbReference>
<sequence length="589" mass="68238">MKIIKLFYKLRDMRYSNYFYLFLYSIIFTLISFVSANVSSIIYDYPFHLGRIVGLAHSIRHGDYLPNLNYLFLNGSGYAVPMFYGNWMFYIPALVFIKTKIATFAFTVFVGQTTLFTVFSTNYVLEKITKSKLRSFLGAIAVSCSVTYFGFGMSAVVPLIPLLVYGIYKVIYLDKLNPFLLAVTIALLVQTHIISTIVLAIFSLFLVIFNITKLTLKKIRSFFLSLIISFFLMSGFIIQYLEQNKSQEFFVNWKLRDFPFPTEALMSPGSLIEIIQNYYWPEIFIFLIISFVIFFKLSDYSKQLIIVTSLMFVLSSNLVPWSILKNTFLAVFQYTERLIYLLPIFVIIALVSSASKTIVYIVVTLQLVIYLFAFPLKFTAQSVPYAERGYQSTATAIMDNTNRDALNAYTFPLNYTYDTSGDEYLNIDVNHESIRNGTIQKFNFDSDRIEISNIRHGYNKLEFDVNLKSLEKQTVVIPRIWYKGYNVEYSKGASGSQPHLVYIDRTDREREELKKSRKPNLVQKVLYDGRAAIDISSSGHVIVQYKKTLMQWVGFVFEFLSFILLIAYCSLKYGYVHHNKIEQLKEKFV</sequence>
<gene>
    <name evidence="2" type="ORF">SAMEA4504048_00862</name>
</gene>
<dbReference type="EMBL" id="LT906454">
    <property type="protein sequence ID" value="SNV38821.1"/>
    <property type="molecule type" value="Genomic_DNA"/>
</dbReference>
<evidence type="ECO:0000313" key="3">
    <source>
        <dbReference type="Proteomes" id="UP000215144"/>
    </source>
</evidence>
<dbReference type="RefSeq" id="WP_017769896.1">
    <property type="nucleotide sequence ID" value="NZ_LT906454.1"/>
</dbReference>
<dbReference type="KEGG" id="saco:SAME_00862"/>
<proteinExistence type="predicted"/>
<dbReference type="AlphaFoldDB" id="A0A239WWF5"/>
<dbReference type="OrthoDB" id="9784157at2"/>
<keyword evidence="1" id="KW-0472">Membrane</keyword>
<feature type="transmembrane region" description="Helical" evidence="1">
    <location>
        <begin position="137"/>
        <end position="167"/>
    </location>
</feature>
<feature type="transmembrane region" description="Helical" evidence="1">
    <location>
        <begin position="278"/>
        <end position="297"/>
    </location>
</feature>
<keyword evidence="1" id="KW-1133">Transmembrane helix</keyword>
<name>A0A239WWF5_STRAI</name>
<organism evidence="2 3">
    <name type="scientific">Streptococcus acidominimus</name>
    <dbReference type="NCBI Taxonomy" id="1326"/>
    <lineage>
        <taxon>Bacteria</taxon>
        <taxon>Bacillati</taxon>
        <taxon>Bacillota</taxon>
        <taxon>Bacilli</taxon>
        <taxon>Lactobacillales</taxon>
        <taxon>Streptococcaceae</taxon>
        <taxon>Streptococcus</taxon>
    </lineage>
</organism>
<feature type="transmembrane region" description="Helical" evidence="1">
    <location>
        <begin position="179"/>
        <end position="209"/>
    </location>
</feature>